<dbReference type="Proteomes" id="UP001501074">
    <property type="component" value="Unassembled WGS sequence"/>
</dbReference>
<evidence type="ECO:0000313" key="4">
    <source>
        <dbReference type="Proteomes" id="UP001501074"/>
    </source>
</evidence>
<dbReference type="InterPro" id="IPR028939">
    <property type="entry name" value="P5C_Rdtase_cat_N"/>
</dbReference>
<dbReference type="InterPro" id="IPR036291">
    <property type="entry name" value="NAD(P)-bd_dom_sf"/>
</dbReference>
<dbReference type="Gene3D" id="3.40.50.720">
    <property type="entry name" value="NAD(P)-binding Rossmann-like Domain"/>
    <property type="match status" value="1"/>
</dbReference>
<name>A0ABP7AJU8_9ACTN</name>
<dbReference type="InterPro" id="IPR051267">
    <property type="entry name" value="STEAP_metalloreductase"/>
</dbReference>
<evidence type="ECO:0000256" key="1">
    <source>
        <dbReference type="ARBA" id="ARBA00023002"/>
    </source>
</evidence>
<dbReference type="RefSeq" id="WP_345718865.1">
    <property type="nucleotide sequence ID" value="NZ_BAAAZO010000012.1"/>
</dbReference>
<protein>
    <submittedName>
        <fullName evidence="3">NAD(P)-binding domain-containing protein</fullName>
    </submittedName>
</protein>
<dbReference type="EMBL" id="BAAAZO010000012">
    <property type="protein sequence ID" value="GAA3634334.1"/>
    <property type="molecule type" value="Genomic_DNA"/>
</dbReference>
<dbReference type="PANTHER" id="PTHR14239">
    <property type="entry name" value="DUDULIN-RELATED"/>
    <property type="match status" value="1"/>
</dbReference>
<gene>
    <name evidence="3" type="ORF">GCM10022223_60820</name>
</gene>
<accession>A0ABP7AJU8</accession>
<dbReference type="SUPFAM" id="SSF51735">
    <property type="entry name" value="NAD(P)-binding Rossmann-fold domains"/>
    <property type="match status" value="1"/>
</dbReference>
<keyword evidence="4" id="KW-1185">Reference proteome</keyword>
<proteinExistence type="predicted"/>
<sequence>MTTIGFIGSGNIGSTVARLALAAGHDVVLSNSRGPETLADLVADLGPNARAATAEEAAQAGDIVVVTVPLKNYRQVPVAPLAGKVVIDTNNYYPDRDGRITELDDESTTTSELLQAHLPQSHVVKGFNHIFFQHLAVLARPAGDPDRSALVIAGDDAAAKQTVTGFFDSIGYDTLDAGPLAQGWRFQRDLPAYVTPYVHPEQGFSGPAVPATAKTLEQALAEAKRYRDQ</sequence>
<evidence type="ECO:0000259" key="2">
    <source>
        <dbReference type="Pfam" id="PF03807"/>
    </source>
</evidence>
<feature type="domain" description="Pyrroline-5-carboxylate reductase catalytic N-terminal" evidence="2">
    <location>
        <begin position="3"/>
        <end position="92"/>
    </location>
</feature>
<keyword evidence="1" id="KW-0560">Oxidoreductase</keyword>
<comment type="caution">
    <text evidence="3">The sequence shown here is derived from an EMBL/GenBank/DDBJ whole genome shotgun (WGS) entry which is preliminary data.</text>
</comment>
<dbReference type="PANTHER" id="PTHR14239:SF10">
    <property type="entry name" value="REDUCTASE"/>
    <property type="match status" value="1"/>
</dbReference>
<reference evidence="4" key="1">
    <citation type="journal article" date="2019" name="Int. J. Syst. Evol. Microbiol.">
        <title>The Global Catalogue of Microorganisms (GCM) 10K type strain sequencing project: providing services to taxonomists for standard genome sequencing and annotation.</title>
        <authorList>
            <consortium name="The Broad Institute Genomics Platform"/>
            <consortium name="The Broad Institute Genome Sequencing Center for Infectious Disease"/>
            <person name="Wu L."/>
            <person name="Ma J."/>
        </authorList>
    </citation>
    <scope>NUCLEOTIDE SEQUENCE [LARGE SCALE GENOMIC DNA]</scope>
    <source>
        <strain evidence="4">JCM 16902</strain>
    </source>
</reference>
<organism evidence="3 4">
    <name type="scientific">Kineosporia mesophila</name>
    <dbReference type="NCBI Taxonomy" id="566012"/>
    <lineage>
        <taxon>Bacteria</taxon>
        <taxon>Bacillati</taxon>
        <taxon>Actinomycetota</taxon>
        <taxon>Actinomycetes</taxon>
        <taxon>Kineosporiales</taxon>
        <taxon>Kineosporiaceae</taxon>
        <taxon>Kineosporia</taxon>
    </lineage>
</organism>
<evidence type="ECO:0000313" key="3">
    <source>
        <dbReference type="EMBL" id="GAA3634334.1"/>
    </source>
</evidence>
<dbReference type="Pfam" id="PF03807">
    <property type="entry name" value="F420_oxidored"/>
    <property type="match status" value="1"/>
</dbReference>